<accession>A0A3E2BJP6</accession>
<dbReference type="AlphaFoldDB" id="A0A3E2BJP6"/>
<dbReference type="GO" id="GO:0016746">
    <property type="term" value="F:acyltransferase activity"/>
    <property type="evidence" value="ECO:0007669"/>
    <property type="project" value="InterPro"/>
</dbReference>
<feature type="domain" description="Phospholipid/glycerol acyltransferase" evidence="1">
    <location>
        <begin position="29"/>
        <end position="196"/>
    </location>
</feature>
<gene>
    <name evidence="2" type="ORF">OP8BY_1179</name>
</gene>
<dbReference type="InterPro" id="IPR002123">
    <property type="entry name" value="Plipid/glycerol_acylTrfase"/>
</dbReference>
<dbReference type="Proteomes" id="UP000257323">
    <property type="component" value="Unassembled WGS sequence"/>
</dbReference>
<comment type="caution">
    <text evidence="2">The sequence shown here is derived from an EMBL/GenBank/DDBJ whole genome shotgun (WGS) entry which is preliminary data.</text>
</comment>
<proteinExistence type="predicted"/>
<evidence type="ECO:0000259" key="1">
    <source>
        <dbReference type="Pfam" id="PF01553"/>
    </source>
</evidence>
<dbReference type="Pfam" id="PF01553">
    <property type="entry name" value="Acyltransferase"/>
    <property type="match status" value="1"/>
</dbReference>
<reference evidence="2 3" key="1">
    <citation type="submission" date="2018-08" db="EMBL/GenBank/DDBJ databases">
        <title>Genome analysis of the thermophilic bacterium of the candidate phylum Aminicenantes from deep subsurface aquifer revealed its physiology and ecological role.</title>
        <authorList>
            <person name="Kadnikov V.V."/>
            <person name="Mardanov A.V."/>
            <person name="Beletsky A.V."/>
            <person name="Karnachuk O.V."/>
            <person name="Ravin N.V."/>
        </authorList>
    </citation>
    <scope>NUCLEOTIDE SEQUENCE [LARGE SCALE GENOMIC DNA]</scope>
    <source>
        <strain evidence="2">BY38</strain>
    </source>
</reference>
<dbReference type="EMBL" id="QUAH01000015">
    <property type="protein sequence ID" value="RFT14979.1"/>
    <property type="molecule type" value="Genomic_DNA"/>
</dbReference>
<dbReference type="SUPFAM" id="SSF69593">
    <property type="entry name" value="Glycerol-3-phosphate (1)-acyltransferase"/>
    <property type="match status" value="2"/>
</dbReference>
<dbReference type="CDD" id="cd07989">
    <property type="entry name" value="LPLAT_AGPAT-like"/>
    <property type="match status" value="1"/>
</dbReference>
<evidence type="ECO:0000313" key="3">
    <source>
        <dbReference type="Proteomes" id="UP000257323"/>
    </source>
</evidence>
<organism evidence="2 3">
    <name type="scientific">Candidatus Saccharicenans subterraneus</name>
    <dbReference type="NCBI Taxonomy" id="2508984"/>
    <lineage>
        <taxon>Bacteria</taxon>
        <taxon>Candidatus Aminicenantota</taxon>
        <taxon>Candidatus Aminicenantia</taxon>
        <taxon>Candidatus Aminicenantales</taxon>
        <taxon>Candidatus Saccharicenantaceae</taxon>
        <taxon>Candidatus Saccharicenans</taxon>
    </lineage>
</organism>
<name>A0A3E2BJP6_9BACT</name>
<evidence type="ECO:0000313" key="2">
    <source>
        <dbReference type="EMBL" id="RFT14979.1"/>
    </source>
</evidence>
<sequence length="255" mass="29443">MPRTFEEELKSFEKFIQRISSLALFPKKLVVKGAENFVREGPNIIVGNHVGSYKDVAVLFKIVPRPIFFTANKMIFSKEEFSFLVRKHLHRSMKNFGLMVHFLLNPFFTLIVRYISSNIARVGYIPVDLYEGRAAAVRKCQEYLKVGRAIVLLQGRGHFDDADPNPYVARFRHGPAAMAYNLYNEDRLDVPVTPLAFFGTHIPFGVPATVQVNVGKPMFISRYWVENDSRQTVENFRQVLEKTVNQLFLELLRNR</sequence>
<protein>
    <recommendedName>
        <fullName evidence="1">Phospholipid/glycerol acyltransferase domain-containing protein</fullName>
    </recommendedName>
</protein>